<dbReference type="HOGENOM" id="CLU_1514970_0_0_9"/>
<dbReference type="STRING" id="768706.Desor_2009"/>
<accession>G7WF07</accession>
<reference evidence="2" key="1">
    <citation type="submission" date="2011-11" db="EMBL/GenBank/DDBJ databases">
        <title>Complete sequence of Desulfosporosinus orientis DSM 765.</title>
        <authorList>
            <person name="Lucas S."/>
            <person name="Han J."/>
            <person name="Lapidus A."/>
            <person name="Cheng J.-F."/>
            <person name="Goodwin L."/>
            <person name="Pitluck S."/>
            <person name="Peters L."/>
            <person name="Ovchinnikova G."/>
            <person name="Teshima H."/>
            <person name="Detter J.C."/>
            <person name="Han C."/>
            <person name="Tapia R."/>
            <person name="Land M."/>
            <person name="Hauser L."/>
            <person name="Kyrpides N."/>
            <person name="Ivanova N."/>
            <person name="Pagani I."/>
            <person name="Pester M."/>
            <person name="Spring S."/>
            <person name="Ollivier B."/>
            <person name="Rattei T."/>
            <person name="Klenk H.-P."/>
            <person name="Wagner M."/>
            <person name="Loy A."/>
            <person name="Woyke T."/>
        </authorList>
    </citation>
    <scope>NUCLEOTIDE SEQUENCE [LARGE SCALE GENOMIC DNA]</scope>
    <source>
        <strain evidence="2">ATCC 19365 / DSM 765 / NCIMB 8382 / VKM B-1628</strain>
    </source>
</reference>
<evidence type="ECO:0000313" key="2">
    <source>
        <dbReference type="Proteomes" id="UP000006346"/>
    </source>
</evidence>
<dbReference type="Pfam" id="PF22014">
    <property type="entry name" value="DUF6932"/>
    <property type="match status" value="1"/>
</dbReference>
<protein>
    <submittedName>
        <fullName evidence="1">Uncharacterized protein</fullName>
    </submittedName>
</protein>
<sequence>MTIEQLKDSLLVRGPEDSSPWNHQKRLLLVNNLGILVNQLYTVGIDEIFIDGYFVANPYTLPDIVRELNKTDPYKVWTWDWSSRIYDRNSAKPQLPLWHRYKVELYPHVGQGCGILDENGNEQMFPATFRKTRDTFLPKGIIKIIK</sequence>
<organism evidence="1 2">
    <name type="scientific">Desulfosporosinus orientis (strain ATCC 19365 / DSM 765 / NCIMB 8382 / VKM B-1628 / Singapore I)</name>
    <name type="common">Desulfotomaculum orientis</name>
    <dbReference type="NCBI Taxonomy" id="768706"/>
    <lineage>
        <taxon>Bacteria</taxon>
        <taxon>Bacillati</taxon>
        <taxon>Bacillota</taxon>
        <taxon>Clostridia</taxon>
        <taxon>Eubacteriales</taxon>
        <taxon>Desulfitobacteriaceae</taxon>
        <taxon>Desulfosporosinus</taxon>
    </lineage>
</organism>
<proteinExistence type="predicted"/>
<evidence type="ECO:0000313" key="1">
    <source>
        <dbReference type="EMBL" id="AET67618.1"/>
    </source>
</evidence>
<dbReference type="OrthoDB" id="572713at2"/>
<name>G7WF07_DESOD</name>
<dbReference type="InterPro" id="IPR053860">
    <property type="entry name" value="DUF6932"/>
</dbReference>
<dbReference type="Proteomes" id="UP000006346">
    <property type="component" value="Chromosome"/>
</dbReference>
<keyword evidence="2" id="KW-1185">Reference proteome</keyword>
<dbReference type="KEGG" id="dor:Desor_2009"/>
<reference evidence="1 2" key="2">
    <citation type="journal article" date="2012" name="J. Bacteriol.">
        <title>Complete genome sequences of Desulfosporosinus orientis DSM765T, Desulfosporosinus youngiae DSM17734T, Desulfosporosinus meridiei DSM13257T, and Desulfosporosinus acidiphilus DSM22704T.</title>
        <authorList>
            <person name="Pester M."/>
            <person name="Brambilla E."/>
            <person name="Alazard D."/>
            <person name="Rattei T."/>
            <person name="Weinmaier T."/>
            <person name="Han J."/>
            <person name="Lucas S."/>
            <person name="Lapidus A."/>
            <person name="Cheng J.F."/>
            <person name="Goodwin L."/>
            <person name="Pitluck S."/>
            <person name="Peters L."/>
            <person name="Ovchinnikova G."/>
            <person name="Teshima H."/>
            <person name="Detter J.C."/>
            <person name="Han C.S."/>
            <person name="Tapia R."/>
            <person name="Land M.L."/>
            <person name="Hauser L."/>
            <person name="Kyrpides N.C."/>
            <person name="Ivanova N.N."/>
            <person name="Pagani I."/>
            <person name="Huntmann M."/>
            <person name="Wei C.L."/>
            <person name="Davenport K.W."/>
            <person name="Daligault H."/>
            <person name="Chain P.S."/>
            <person name="Chen A."/>
            <person name="Mavromatis K."/>
            <person name="Markowitz V."/>
            <person name="Szeto E."/>
            <person name="Mikhailova N."/>
            <person name="Pati A."/>
            <person name="Wagner M."/>
            <person name="Woyke T."/>
            <person name="Ollivier B."/>
            <person name="Klenk H.P."/>
            <person name="Spring S."/>
            <person name="Loy A."/>
        </authorList>
    </citation>
    <scope>NUCLEOTIDE SEQUENCE [LARGE SCALE GENOMIC DNA]</scope>
    <source>
        <strain evidence="2">ATCC 19365 / DSM 765 / NCIMB 8382 / VKM B-1628</strain>
    </source>
</reference>
<dbReference type="AlphaFoldDB" id="G7WF07"/>
<dbReference type="EMBL" id="CP003108">
    <property type="protein sequence ID" value="AET67618.1"/>
    <property type="molecule type" value="Genomic_DNA"/>
</dbReference>
<dbReference type="eggNOG" id="ENOG5032RPV">
    <property type="taxonomic scope" value="Bacteria"/>
</dbReference>
<gene>
    <name evidence="1" type="ordered locus">Desor_2009</name>
</gene>